<dbReference type="GO" id="GO:0017080">
    <property type="term" value="F:sodium channel regulator activity"/>
    <property type="evidence" value="ECO:0007669"/>
    <property type="project" value="TreeGrafter"/>
</dbReference>
<proteinExistence type="predicted"/>
<protein>
    <recommendedName>
        <fullName evidence="4">Protein tipE</fullName>
    </recommendedName>
</protein>
<feature type="transmembrane region" description="Helical" evidence="1">
    <location>
        <begin position="25"/>
        <end position="51"/>
    </location>
</feature>
<dbReference type="GO" id="GO:0005886">
    <property type="term" value="C:plasma membrane"/>
    <property type="evidence" value="ECO:0007669"/>
    <property type="project" value="TreeGrafter"/>
</dbReference>
<keyword evidence="1" id="KW-0472">Membrane</keyword>
<keyword evidence="1" id="KW-0812">Transmembrane</keyword>
<dbReference type="GO" id="GO:0002028">
    <property type="term" value="P:regulation of sodium ion transport"/>
    <property type="evidence" value="ECO:0007669"/>
    <property type="project" value="TreeGrafter"/>
</dbReference>
<evidence type="ECO:0000256" key="1">
    <source>
        <dbReference type="SAM" id="Phobius"/>
    </source>
</evidence>
<dbReference type="InterPro" id="IPR031578">
    <property type="entry name" value="TipE"/>
</dbReference>
<dbReference type="EMBL" id="VIIS01002211">
    <property type="protein sequence ID" value="KAF0287097.1"/>
    <property type="molecule type" value="Genomic_DNA"/>
</dbReference>
<evidence type="ECO:0008006" key="4">
    <source>
        <dbReference type="Google" id="ProtNLM"/>
    </source>
</evidence>
<organism evidence="2 3">
    <name type="scientific">Amphibalanus amphitrite</name>
    <name type="common">Striped barnacle</name>
    <name type="synonym">Balanus amphitrite</name>
    <dbReference type="NCBI Taxonomy" id="1232801"/>
    <lineage>
        <taxon>Eukaryota</taxon>
        <taxon>Metazoa</taxon>
        <taxon>Ecdysozoa</taxon>
        <taxon>Arthropoda</taxon>
        <taxon>Crustacea</taxon>
        <taxon>Multicrustacea</taxon>
        <taxon>Cirripedia</taxon>
        <taxon>Thoracica</taxon>
        <taxon>Thoracicalcarea</taxon>
        <taxon>Balanomorpha</taxon>
        <taxon>Balanoidea</taxon>
        <taxon>Balanidae</taxon>
        <taxon>Amphibalaninae</taxon>
        <taxon>Amphibalanus</taxon>
    </lineage>
</organism>
<evidence type="ECO:0000313" key="2">
    <source>
        <dbReference type="EMBL" id="KAF0287097.1"/>
    </source>
</evidence>
<keyword evidence="1" id="KW-1133">Transmembrane helix</keyword>
<dbReference type="OrthoDB" id="6349518at2759"/>
<dbReference type="AlphaFoldDB" id="A0A6A4UTP8"/>
<reference evidence="2 3" key="1">
    <citation type="submission" date="2019-07" db="EMBL/GenBank/DDBJ databases">
        <title>Draft genome assembly of a fouling barnacle, Amphibalanus amphitrite (Darwin, 1854): The first reference genome for Thecostraca.</title>
        <authorList>
            <person name="Kim W."/>
        </authorList>
    </citation>
    <scope>NUCLEOTIDE SEQUENCE [LARGE SCALE GENOMIC DNA]</scope>
    <source>
        <strain evidence="2">SNU_AA5</strain>
        <tissue evidence="2">Soma without cirri and trophi</tissue>
    </source>
</reference>
<feature type="transmembrane region" description="Helical" evidence="1">
    <location>
        <begin position="391"/>
        <end position="412"/>
    </location>
</feature>
<comment type="caution">
    <text evidence="2">The sequence shown here is derived from an EMBL/GenBank/DDBJ whole genome shotgun (WGS) entry which is preliminary data.</text>
</comment>
<dbReference type="Proteomes" id="UP000440578">
    <property type="component" value="Unassembled WGS sequence"/>
</dbReference>
<accession>A0A6A4UTP8</accession>
<dbReference type="PANTHER" id="PTHR12335">
    <property type="entry name" value="TIPE PROTEIN TEMPERATURE-INDUCED PARALYTIC E"/>
    <property type="match status" value="1"/>
</dbReference>
<name>A0A6A4UTP8_AMPAM</name>
<sequence>MGRKRKTFDPAAASGLRQSALERRLCNVICLCQLLAIISGVALIYLCFIVIKPSHYTLAARFEDDASVCTTLGSTTSGACLRPSCAEWCLSSTGGTCRVITASVRRPGVTVVFRDCQLQDQFCSELSPDHLQTFVCSEGEDDGECHGLHGLFNCSEIAAKPRVGRGPHTSICKNVTALSQCTNTARWQQPENLTRCNRYVCNHLRGVFECVDGVCRQLKSPRCHARCADLTMGNIAVATADRFHWGRCRAAEVLGEPLWTADEQPPLAIFCTRLQGGAAGDLVGDDCVNGTLVPADEFGALETYRAVRAALRRHVRLLVPAEEFIFNATQVMVNIDGCVNTLRSECSGWLAERLVDGSDGRHPAVYPCHVTPSSTDYVITDYDRRQTIRQMALAATLPCAFLTLSCLCLFICGKLVRVSEYGVFYCRDCHAQSPTRGE</sequence>
<evidence type="ECO:0000313" key="3">
    <source>
        <dbReference type="Proteomes" id="UP000440578"/>
    </source>
</evidence>
<keyword evidence="3" id="KW-1185">Reference proteome</keyword>
<gene>
    <name evidence="2" type="ORF">FJT64_014407</name>
</gene>
<dbReference type="PANTHER" id="PTHR12335:SF3">
    <property type="entry name" value="IP11896P"/>
    <property type="match status" value="1"/>
</dbReference>